<dbReference type="GO" id="GO:0016747">
    <property type="term" value="F:acyltransferase activity, transferring groups other than amino-acyl groups"/>
    <property type="evidence" value="ECO:0007669"/>
    <property type="project" value="InterPro"/>
</dbReference>
<dbReference type="AlphaFoldDB" id="A0A7C4LM39"/>
<dbReference type="CDD" id="cd04301">
    <property type="entry name" value="NAT_SF"/>
    <property type="match status" value="1"/>
</dbReference>
<evidence type="ECO:0000313" key="4">
    <source>
        <dbReference type="EMBL" id="HGT38477.1"/>
    </source>
</evidence>
<dbReference type="PANTHER" id="PTHR43420:SF47">
    <property type="entry name" value="N-ACETYLTRANSFERASE DOMAIN-CONTAINING PROTEIN"/>
    <property type="match status" value="1"/>
</dbReference>
<accession>A0A7C4LM39</accession>
<protein>
    <submittedName>
        <fullName evidence="4">GNAT family N-acetyltransferase</fullName>
    </submittedName>
</protein>
<dbReference type="PROSITE" id="PS51186">
    <property type="entry name" value="GNAT"/>
    <property type="match status" value="1"/>
</dbReference>
<organism evidence="4">
    <name type="scientific">Schlesneria paludicola</name>
    <dbReference type="NCBI Taxonomy" id="360056"/>
    <lineage>
        <taxon>Bacteria</taxon>
        <taxon>Pseudomonadati</taxon>
        <taxon>Planctomycetota</taxon>
        <taxon>Planctomycetia</taxon>
        <taxon>Planctomycetales</taxon>
        <taxon>Planctomycetaceae</taxon>
        <taxon>Schlesneria</taxon>
    </lineage>
</organism>
<dbReference type="InterPro" id="IPR000182">
    <property type="entry name" value="GNAT_dom"/>
</dbReference>
<dbReference type="InterPro" id="IPR016181">
    <property type="entry name" value="Acyl_CoA_acyltransferase"/>
</dbReference>
<evidence type="ECO:0000256" key="1">
    <source>
        <dbReference type="ARBA" id="ARBA00022679"/>
    </source>
</evidence>
<dbReference type="Gene3D" id="3.40.630.30">
    <property type="match status" value="1"/>
</dbReference>
<evidence type="ECO:0000259" key="3">
    <source>
        <dbReference type="PROSITE" id="PS51186"/>
    </source>
</evidence>
<keyword evidence="1 4" id="KW-0808">Transferase</keyword>
<dbReference type="InterPro" id="IPR050680">
    <property type="entry name" value="YpeA/RimI_acetyltransf"/>
</dbReference>
<reference evidence="4" key="1">
    <citation type="journal article" date="2020" name="mSystems">
        <title>Genome- and Community-Level Interaction Insights into Carbon Utilization and Element Cycling Functions of Hydrothermarchaeota in Hydrothermal Sediment.</title>
        <authorList>
            <person name="Zhou Z."/>
            <person name="Liu Y."/>
            <person name="Xu W."/>
            <person name="Pan J."/>
            <person name="Luo Z.H."/>
            <person name="Li M."/>
        </authorList>
    </citation>
    <scope>NUCLEOTIDE SEQUENCE [LARGE SCALE GENOMIC DNA]</scope>
    <source>
        <strain evidence="4">SpSt-508</strain>
    </source>
</reference>
<keyword evidence="2" id="KW-0012">Acyltransferase</keyword>
<dbReference type="SUPFAM" id="SSF55729">
    <property type="entry name" value="Acyl-CoA N-acyltransferases (Nat)"/>
    <property type="match status" value="1"/>
</dbReference>
<proteinExistence type="predicted"/>
<dbReference type="Pfam" id="PF00583">
    <property type="entry name" value="Acetyltransf_1"/>
    <property type="match status" value="1"/>
</dbReference>
<comment type="caution">
    <text evidence="4">The sequence shown here is derived from an EMBL/GenBank/DDBJ whole genome shotgun (WGS) entry which is preliminary data.</text>
</comment>
<name>A0A7C4LM39_9PLAN</name>
<evidence type="ECO:0000256" key="2">
    <source>
        <dbReference type="ARBA" id="ARBA00023315"/>
    </source>
</evidence>
<dbReference type="PANTHER" id="PTHR43420">
    <property type="entry name" value="ACETYLTRANSFERASE"/>
    <property type="match status" value="1"/>
</dbReference>
<gene>
    <name evidence="4" type="ORF">ENS64_04340</name>
</gene>
<sequence>MQIRRAELRDLSTLVDFNRRLAWETERLQLDVEVLIRGVTAVLEGRAEAHYLVAEIQAEVVGQLMLTREWSDWRNGWFYWIQSVYVAPRHRGRGVFRALYNSALQQVEQQPDAVGLRLYVEQHNTAAEATYLRLGMQPTGYKVLEHPVRNILVPTSMAPSK</sequence>
<dbReference type="EMBL" id="DSVQ01000009">
    <property type="protein sequence ID" value="HGT38477.1"/>
    <property type="molecule type" value="Genomic_DNA"/>
</dbReference>
<feature type="domain" description="N-acetyltransferase" evidence="3">
    <location>
        <begin position="1"/>
        <end position="161"/>
    </location>
</feature>